<dbReference type="InterPro" id="IPR023408">
    <property type="entry name" value="MscS_beta-dom_sf"/>
</dbReference>
<dbReference type="Proteomes" id="UP000247409">
    <property type="component" value="Unassembled WGS sequence"/>
</dbReference>
<dbReference type="InterPro" id="IPR006686">
    <property type="entry name" value="MscS_channel_CS"/>
</dbReference>
<feature type="compositionally biased region" description="Polar residues" evidence="7">
    <location>
        <begin position="791"/>
        <end position="807"/>
    </location>
</feature>
<dbReference type="InterPro" id="IPR049142">
    <property type="entry name" value="MS_channel_1st"/>
</dbReference>
<comment type="similarity">
    <text evidence="2">Belongs to the MscS (TC 1.A.23) family.</text>
</comment>
<dbReference type="InterPro" id="IPR011066">
    <property type="entry name" value="MscS_channel_C_sf"/>
</dbReference>
<evidence type="ECO:0000256" key="5">
    <source>
        <dbReference type="ARBA" id="ARBA00022989"/>
    </source>
</evidence>
<feature type="region of interest" description="Disordered" evidence="7">
    <location>
        <begin position="619"/>
        <end position="906"/>
    </location>
</feature>
<feature type="compositionally biased region" description="Polar residues" evidence="7">
    <location>
        <begin position="74"/>
        <end position="83"/>
    </location>
</feature>
<comment type="caution">
    <text evidence="11">The sequence shown here is derived from an EMBL/GenBank/DDBJ whole genome shotgun (WGS) entry which is preliminary data.</text>
</comment>
<dbReference type="InterPro" id="IPR010920">
    <property type="entry name" value="LSM_dom_sf"/>
</dbReference>
<accession>A0A2V3J1D4</accession>
<evidence type="ECO:0000256" key="7">
    <source>
        <dbReference type="SAM" id="MobiDB-lite"/>
    </source>
</evidence>
<dbReference type="Pfam" id="PF00924">
    <property type="entry name" value="MS_channel_2nd"/>
    <property type="match status" value="1"/>
</dbReference>
<evidence type="ECO:0000256" key="4">
    <source>
        <dbReference type="ARBA" id="ARBA00022692"/>
    </source>
</evidence>
<proteinExistence type="inferred from homology"/>
<evidence type="ECO:0000256" key="6">
    <source>
        <dbReference type="ARBA" id="ARBA00023136"/>
    </source>
</evidence>
<dbReference type="OrthoDB" id="431980at2759"/>
<feature type="transmembrane region" description="Helical" evidence="8">
    <location>
        <begin position="247"/>
        <end position="264"/>
    </location>
</feature>
<evidence type="ECO:0000313" key="11">
    <source>
        <dbReference type="EMBL" id="PXF47200.1"/>
    </source>
</evidence>
<feature type="region of interest" description="Disordered" evidence="7">
    <location>
        <begin position="45"/>
        <end position="126"/>
    </location>
</feature>
<dbReference type="InterPro" id="IPR006685">
    <property type="entry name" value="MscS_channel_2nd"/>
</dbReference>
<evidence type="ECO:0000256" key="2">
    <source>
        <dbReference type="ARBA" id="ARBA00008017"/>
    </source>
</evidence>
<dbReference type="GO" id="GO:0005886">
    <property type="term" value="C:plasma membrane"/>
    <property type="evidence" value="ECO:0007669"/>
    <property type="project" value="UniProtKB-SubCell"/>
</dbReference>
<dbReference type="PROSITE" id="PS01246">
    <property type="entry name" value="UPF0003"/>
    <property type="match status" value="1"/>
</dbReference>
<dbReference type="Gene3D" id="1.10.287.1260">
    <property type="match status" value="1"/>
</dbReference>
<dbReference type="SUPFAM" id="SSF50182">
    <property type="entry name" value="Sm-like ribonucleoproteins"/>
    <property type="match status" value="1"/>
</dbReference>
<keyword evidence="5 8" id="KW-1133">Transmembrane helix</keyword>
<dbReference type="InterPro" id="IPR045042">
    <property type="entry name" value="YnaI-like"/>
</dbReference>
<name>A0A2V3J1D4_9FLOR</name>
<evidence type="ECO:0000256" key="1">
    <source>
        <dbReference type="ARBA" id="ARBA00004651"/>
    </source>
</evidence>
<evidence type="ECO:0000256" key="8">
    <source>
        <dbReference type="SAM" id="Phobius"/>
    </source>
</evidence>
<feature type="compositionally biased region" description="Basic and acidic residues" evidence="7">
    <location>
        <begin position="861"/>
        <end position="879"/>
    </location>
</feature>
<feature type="region of interest" description="Disordered" evidence="7">
    <location>
        <begin position="560"/>
        <end position="594"/>
    </location>
</feature>
<gene>
    <name evidence="11" type="ORF">BWQ96_02975</name>
</gene>
<evidence type="ECO:0000259" key="9">
    <source>
        <dbReference type="Pfam" id="PF00924"/>
    </source>
</evidence>
<dbReference type="AlphaFoldDB" id="A0A2V3J1D4"/>
<feature type="compositionally biased region" description="Basic and acidic residues" evidence="7">
    <location>
        <begin position="887"/>
        <end position="897"/>
    </location>
</feature>
<dbReference type="STRING" id="448386.A0A2V3J1D4"/>
<keyword evidence="12" id="KW-1185">Reference proteome</keyword>
<evidence type="ECO:0000256" key="3">
    <source>
        <dbReference type="ARBA" id="ARBA00022475"/>
    </source>
</evidence>
<dbReference type="Pfam" id="PF21088">
    <property type="entry name" value="MS_channel_1st"/>
    <property type="match status" value="1"/>
</dbReference>
<dbReference type="InterPro" id="IPR011014">
    <property type="entry name" value="MscS_channel_TM-2"/>
</dbReference>
<comment type="subcellular location">
    <subcellularLocation>
        <location evidence="1">Cell membrane</location>
        <topology evidence="1">Multi-pass membrane protein</topology>
    </subcellularLocation>
</comment>
<keyword evidence="3" id="KW-1003">Cell membrane</keyword>
<reference evidence="11 12" key="1">
    <citation type="journal article" date="2018" name="Mol. Biol. Evol.">
        <title>Analysis of the draft genome of the red seaweed Gracilariopsis chorda provides insights into genome size evolution in Rhodophyta.</title>
        <authorList>
            <person name="Lee J."/>
            <person name="Yang E.C."/>
            <person name="Graf L."/>
            <person name="Yang J.H."/>
            <person name="Qiu H."/>
            <person name="Zel Zion U."/>
            <person name="Chan C.X."/>
            <person name="Stephens T.G."/>
            <person name="Weber A.P.M."/>
            <person name="Boo G.H."/>
            <person name="Boo S.M."/>
            <person name="Kim K.M."/>
            <person name="Shin Y."/>
            <person name="Jung M."/>
            <person name="Lee S.J."/>
            <person name="Yim H.S."/>
            <person name="Lee J.H."/>
            <person name="Bhattacharya D."/>
            <person name="Yoon H.S."/>
        </authorList>
    </citation>
    <scope>NUCLEOTIDE SEQUENCE [LARGE SCALE GENOMIC DNA]</scope>
    <source>
        <strain evidence="11 12">SKKU-2015</strain>
        <tissue evidence="11">Whole body</tissue>
    </source>
</reference>
<evidence type="ECO:0000259" key="10">
    <source>
        <dbReference type="Pfam" id="PF21088"/>
    </source>
</evidence>
<organism evidence="11 12">
    <name type="scientific">Gracilariopsis chorda</name>
    <dbReference type="NCBI Taxonomy" id="448386"/>
    <lineage>
        <taxon>Eukaryota</taxon>
        <taxon>Rhodophyta</taxon>
        <taxon>Florideophyceae</taxon>
        <taxon>Rhodymeniophycidae</taxon>
        <taxon>Gracilariales</taxon>
        <taxon>Gracilariaceae</taxon>
        <taxon>Gracilariopsis</taxon>
    </lineage>
</organism>
<keyword evidence="4 8" id="KW-0812">Transmembrane</keyword>
<dbReference type="SUPFAM" id="SSF82689">
    <property type="entry name" value="Mechanosensitive channel protein MscS (YggB), C-terminal domain"/>
    <property type="match status" value="1"/>
</dbReference>
<dbReference type="GO" id="GO:0055085">
    <property type="term" value="P:transmembrane transport"/>
    <property type="evidence" value="ECO:0007669"/>
    <property type="project" value="InterPro"/>
</dbReference>
<keyword evidence="6 8" id="KW-0472">Membrane</keyword>
<dbReference type="PANTHER" id="PTHR43634">
    <property type="entry name" value="OW CONDUCTANCE MECHANOSENSITIVE CHANNEL"/>
    <property type="match status" value="1"/>
</dbReference>
<feature type="domain" description="Mechanosensitive ion channel MscS" evidence="9">
    <location>
        <begin position="329"/>
        <end position="399"/>
    </location>
</feature>
<feature type="compositionally biased region" description="Polar residues" evidence="7">
    <location>
        <begin position="117"/>
        <end position="126"/>
    </location>
</feature>
<dbReference type="SUPFAM" id="SSF82861">
    <property type="entry name" value="Mechanosensitive channel protein MscS (YggB), transmembrane region"/>
    <property type="match status" value="1"/>
</dbReference>
<sequence>MLALVAYPVAPLRTLPRTPSRRPALAPVAVALSRPHAAEEEHLVRRAAAKPPSPPSHHFEYKGAHPANPAIHPQSDQSPSQCTEIPIVPPPPPPDVLPTSITPRVQTKSDAPPPAHNSVSKISSSPPITLPNRVRIGTLRALLHAPFAANLRLPTRDETVIMAWEVAFVLSVLLLLRAGVSRTLRWIHNRLNATRGLNTNIPYEASVFECMQRPLEFLSLFTVGTAFAEAVSRPLAAMGLIKHIMTLRELGIIFSATWFLLRWINRIKTRFAVDKRVDKAQVDTTSRIATVAVFVVSVLISLDTVGVNIQTVLAFGGIGGIAIGFAGREIISNFFGGFMIYITRPFSVGEWIRSIEERELNGTVEDIGWYLTRVRTWDKRPLYIPNSRFSTLIVENGSRMDNRRILHTLRLRHEDMPVVLNIVAEIENMLMSHPELDPRQHRLAYLDSFDEFSVKIWISCYTKSVFLYDFRRVQQDVLVKCHELVRAAGAKLATINTRDVRPGVDTDRYGPFGTLATFGSPADGIAVPEKISNVPPVNYDVPGARRYDPSDPVVTMHTIESGIDPSRYNQHVAPPTGRPVGEQTQSGKRNISERDLLSTKALSEAARAATAAAFLAAQRNSARRSEESASPVESSHDGGTTGGAEAPNPAGGQMKISRAPPRSESMESSSQAVDSATEAKPAHSTTNAQMKISRAPPWGDGQDGGLVDKVVSDANADSRVPHHAAPAQMKISRAPPRMDGSESSAPPSNEGSQAAAPVTGQMKISRAPPRADSFEGTTGSAVEPKHDSRSPAAQQSQTRTSRNSPGSDLSDAGGVSGADARSEHRGNGHSATGQMKISRAPPRKDSDDIAGDLFDLNKTSTDGHEKQGPPIAKHAEKSATSHGSQKTAEHPSPDKPGHSLNGPSGV</sequence>
<protein>
    <submittedName>
        <fullName evidence="11">Low conductance mechanosensitive channel YnaI</fullName>
    </submittedName>
</protein>
<feature type="domain" description="Mechanosensitive ion channel transmembrane helices 2/3" evidence="10">
    <location>
        <begin position="288"/>
        <end position="327"/>
    </location>
</feature>
<feature type="compositionally biased region" description="Polar residues" evidence="7">
    <location>
        <begin position="741"/>
        <end position="752"/>
    </location>
</feature>
<feature type="compositionally biased region" description="Pro residues" evidence="7">
    <location>
        <begin position="87"/>
        <end position="96"/>
    </location>
</feature>
<dbReference type="Gene3D" id="2.30.30.60">
    <property type="match status" value="1"/>
</dbReference>
<dbReference type="EMBL" id="NBIV01000027">
    <property type="protein sequence ID" value="PXF47200.1"/>
    <property type="molecule type" value="Genomic_DNA"/>
</dbReference>
<feature type="transmembrane region" description="Helical" evidence="8">
    <location>
        <begin position="285"/>
        <end position="302"/>
    </location>
</feature>
<evidence type="ECO:0000313" key="12">
    <source>
        <dbReference type="Proteomes" id="UP000247409"/>
    </source>
</evidence>
<dbReference type="PANTHER" id="PTHR43634:SF2">
    <property type="entry name" value="LOW CONDUCTANCE MECHANOSENSITIVE CHANNEL YNAI"/>
    <property type="match status" value="1"/>
</dbReference>